<feature type="region of interest" description="Disordered" evidence="2">
    <location>
        <begin position="23"/>
        <end position="54"/>
    </location>
</feature>
<dbReference type="Gene3D" id="1.20.58.2180">
    <property type="match status" value="1"/>
</dbReference>
<evidence type="ECO:0000256" key="2">
    <source>
        <dbReference type="SAM" id="MobiDB-lite"/>
    </source>
</evidence>
<feature type="signal peptide" evidence="3">
    <location>
        <begin position="1"/>
        <end position="22"/>
    </location>
</feature>
<protein>
    <submittedName>
        <fullName evidence="5">ABC transporter substrate-binding protein</fullName>
    </submittedName>
</protein>
<dbReference type="GO" id="GO:0071281">
    <property type="term" value="P:cellular response to iron ion"/>
    <property type="evidence" value="ECO:0007669"/>
    <property type="project" value="TreeGrafter"/>
</dbReference>
<organism evidence="5 6">
    <name type="scientific">Candidatus Avoscillospira avistercoris</name>
    <dbReference type="NCBI Taxonomy" id="2840707"/>
    <lineage>
        <taxon>Bacteria</taxon>
        <taxon>Bacillati</taxon>
        <taxon>Bacillota</taxon>
        <taxon>Clostridia</taxon>
        <taxon>Eubacteriales</taxon>
        <taxon>Oscillospiraceae</taxon>
        <taxon>Oscillospiraceae incertae sedis</taxon>
        <taxon>Candidatus Avoscillospira</taxon>
    </lineage>
</organism>
<dbReference type="PROSITE" id="PS51257">
    <property type="entry name" value="PROKAR_LIPOPROTEIN"/>
    <property type="match status" value="1"/>
</dbReference>
<proteinExistence type="inferred from homology"/>
<name>A0A9D1F7Y7_9FIRM</name>
<evidence type="ECO:0000259" key="4">
    <source>
        <dbReference type="PROSITE" id="PS50983"/>
    </source>
</evidence>
<feature type="compositionally biased region" description="Low complexity" evidence="2">
    <location>
        <begin position="36"/>
        <end position="54"/>
    </location>
</feature>
<evidence type="ECO:0000256" key="1">
    <source>
        <dbReference type="ARBA" id="ARBA00008814"/>
    </source>
</evidence>
<dbReference type="Gene3D" id="3.40.50.1980">
    <property type="entry name" value="Nitrogenase molybdenum iron protein domain"/>
    <property type="match status" value="2"/>
</dbReference>
<evidence type="ECO:0000313" key="5">
    <source>
        <dbReference type="EMBL" id="HIS63963.1"/>
    </source>
</evidence>
<sequence>MKKRILSLFLALLLLSGCAAPAAEQPETSSQDTTVEETAPTTEETTEPTGNTAETVEFTDSVGRTVTVPANITKVAVSGPMAQIVLFALCPDLLVGIANEWDDSAAQFLDTEYYNLPLLGQLYGGQEAMNGEALLASGAEVVIDVGEPKDTVVEDLDTLQEQTGVPFVHISATTKTMGDAYRQLGKLLNRADEAEVLATYCEDTYARAEALAASVDKVDVLYVTGSQGLNVIAQGSYHAELLDLMTNNVAVVESPSSKGTGNEVSMEQLLVWNPEVLLFAPDSIYDTVAENDGYAQMTAIQTGRYYEAPMGPYNWMGFPPSVQRYLGLLWMGAVLYPDAIDYDLQEEVTKYFDLFYHCDLTTEQYEALVANSIGKLEG</sequence>
<comment type="caution">
    <text evidence="5">The sequence shown here is derived from an EMBL/GenBank/DDBJ whole genome shotgun (WGS) entry which is preliminary data.</text>
</comment>
<keyword evidence="3" id="KW-0732">Signal</keyword>
<dbReference type="InterPro" id="IPR050902">
    <property type="entry name" value="ABC_Transporter_SBP"/>
</dbReference>
<accession>A0A9D1F7Y7</accession>
<feature type="chain" id="PRO_5039687282" evidence="3">
    <location>
        <begin position="23"/>
        <end position="378"/>
    </location>
</feature>
<dbReference type="SUPFAM" id="SSF53807">
    <property type="entry name" value="Helical backbone' metal receptor"/>
    <property type="match status" value="1"/>
</dbReference>
<reference evidence="5" key="1">
    <citation type="submission" date="2020-10" db="EMBL/GenBank/DDBJ databases">
        <authorList>
            <person name="Gilroy R."/>
        </authorList>
    </citation>
    <scope>NUCLEOTIDE SEQUENCE</scope>
    <source>
        <strain evidence="5">ChiBcec16-1751</strain>
    </source>
</reference>
<gene>
    <name evidence="5" type="ORF">IAA83_01155</name>
</gene>
<reference evidence="5" key="2">
    <citation type="journal article" date="2021" name="PeerJ">
        <title>Extensive microbial diversity within the chicken gut microbiome revealed by metagenomics and culture.</title>
        <authorList>
            <person name="Gilroy R."/>
            <person name="Ravi A."/>
            <person name="Getino M."/>
            <person name="Pursley I."/>
            <person name="Horton D.L."/>
            <person name="Alikhan N.F."/>
            <person name="Baker D."/>
            <person name="Gharbi K."/>
            <person name="Hall N."/>
            <person name="Watson M."/>
            <person name="Adriaenssens E.M."/>
            <person name="Foster-Nyarko E."/>
            <person name="Jarju S."/>
            <person name="Secka A."/>
            <person name="Antonio M."/>
            <person name="Oren A."/>
            <person name="Chaudhuri R.R."/>
            <person name="La Ragione R."/>
            <person name="Hildebrand F."/>
            <person name="Pallen M.J."/>
        </authorList>
    </citation>
    <scope>NUCLEOTIDE SEQUENCE</scope>
    <source>
        <strain evidence="5">ChiBcec16-1751</strain>
    </source>
</reference>
<evidence type="ECO:0000313" key="6">
    <source>
        <dbReference type="Proteomes" id="UP000886741"/>
    </source>
</evidence>
<dbReference type="Proteomes" id="UP000886741">
    <property type="component" value="Unassembled WGS sequence"/>
</dbReference>
<dbReference type="Pfam" id="PF01497">
    <property type="entry name" value="Peripla_BP_2"/>
    <property type="match status" value="1"/>
</dbReference>
<feature type="domain" description="Fe/B12 periplasmic-binding" evidence="4">
    <location>
        <begin position="74"/>
        <end position="339"/>
    </location>
</feature>
<dbReference type="PROSITE" id="PS50983">
    <property type="entry name" value="FE_B12_PBP"/>
    <property type="match status" value="1"/>
</dbReference>
<evidence type="ECO:0000256" key="3">
    <source>
        <dbReference type="SAM" id="SignalP"/>
    </source>
</evidence>
<dbReference type="EMBL" id="DVJJ01000020">
    <property type="protein sequence ID" value="HIS63963.1"/>
    <property type="molecule type" value="Genomic_DNA"/>
</dbReference>
<dbReference type="PANTHER" id="PTHR30535">
    <property type="entry name" value="VITAMIN B12-BINDING PROTEIN"/>
    <property type="match status" value="1"/>
</dbReference>
<dbReference type="InterPro" id="IPR002491">
    <property type="entry name" value="ABC_transptr_periplasmic_BD"/>
</dbReference>
<comment type="similarity">
    <text evidence="1">Belongs to the bacterial solute-binding protein 8 family.</text>
</comment>
<dbReference type="AlphaFoldDB" id="A0A9D1F7Y7"/>
<dbReference type="PANTHER" id="PTHR30535:SF34">
    <property type="entry name" value="MOLYBDATE-BINDING PROTEIN MOLA"/>
    <property type="match status" value="1"/>
</dbReference>